<dbReference type="AlphaFoldDB" id="A0A934IFP0"/>
<dbReference type="InterPro" id="IPR011009">
    <property type="entry name" value="Kinase-like_dom_sf"/>
</dbReference>
<evidence type="ECO:0000259" key="1">
    <source>
        <dbReference type="Pfam" id="PF01636"/>
    </source>
</evidence>
<dbReference type="EMBL" id="JAEKPD010000002">
    <property type="protein sequence ID" value="MBJ3762028.1"/>
    <property type="molecule type" value="Genomic_DNA"/>
</dbReference>
<dbReference type="Gene3D" id="3.30.200.20">
    <property type="entry name" value="Phosphorylase Kinase, domain 1"/>
    <property type="match status" value="1"/>
</dbReference>
<proteinExistence type="predicted"/>
<dbReference type="InterPro" id="IPR041726">
    <property type="entry name" value="ACAD10_11_N"/>
</dbReference>
<dbReference type="Pfam" id="PF01636">
    <property type="entry name" value="APH"/>
    <property type="match status" value="1"/>
</dbReference>
<dbReference type="CDD" id="cd05154">
    <property type="entry name" value="ACAD10_11_N-like"/>
    <property type="match status" value="1"/>
</dbReference>
<reference evidence="2" key="1">
    <citation type="submission" date="2020-12" db="EMBL/GenBank/DDBJ databases">
        <title>Bacterial taxonomy.</title>
        <authorList>
            <person name="Pan X."/>
        </authorList>
    </citation>
    <scope>NUCLEOTIDE SEQUENCE</scope>
    <source>
        <strain evidence="2">KCTC 52957</strain>
    </source>
</reference>
<sequence>MTLETAAVERFVAEAWKADAVTASGASMMSGGAIQENWALDLAVTRDGRTDHLETVLRTDAPSSIPQSHGRAEEYALFSAAHAAGVAVPKPLLLGRDVAGMDRPFFLMQRVAGQADPRKITRGDLTGAPLARALGAELARIHSITPGAEGLGFLDLPDESPAKDRVAEFRAALDASERPQPVIEWGVRWLELNAPPAPDALVLCHNDFRTGNYILGPDGTPAILDWEFAGWGDRHADLGWFCAKCWRFGQDDREAGGIGPRAEFYAGYEDIAGPVIDRDAVPFWEMLATVRWAVIALRQGDRFLQDGERSLELALTRHVVPTLEIDILDQTGELHA</sequence>
<dbReference type="PANTHER" id="PTHR21310:SF57">
    <property type="entry name" value="BLR2944 PROTEIN"/>
    <property type="match status" value="1"/>
</dbReference>
<accession>A0A934IFP0</accession>
<dbReference type="SUPFAM" id="SSF56112">
    <property type="entry name" value="Protein kinase-like (PK-like)"/>
    <property type="match status" value="1"/>
</dbReference>
<dbReference type="InterPro" id="IPR051678">
    <property type="entry name" value="AGP_Transferase"/>
</dbReference>
<organism evidence="2 3">
    <name type="scientific">Palleronia pontilimi</name>
    <dbReference type="NCBI Taxonomy" id="1964209"/>
    <lineage>
        <taxon>Bacteria</taxon>
        <taxon>Pseudomonadati</taxon>
        <taxon>Pseudomonadota</taxon>
        <taxon>Alphaproteobacteria</taxon>
        <taxon>Rhodobacterales</taxon>
        <taxon>Roseobacteraceae</taxon>
        <taxon>Palleronia</taxon>
    </lineage>
</organism>
<evidence type="ECO:0000313" key="3">
    <source>
        <dbReference type="Proteomes" id="UP000642488"/>
    </source>
</evidence>
<dbReference type="Proteomes" id="UP000642488">
    <property type="component" value="Unassembled WGS sequence"/>
</dbReference>
<name>A0A934IFP0_9RHOB</name>
<gene>
    <name evidence="2" type="ORF">ILP92_04610</name>
</gene>
<evidence type="ECO:0000313" key="2">
    <source>
        <dbReference type="EMBL" id="MBJ3762028.1"/>
    </source>
</evidence>
<dbReference type="InterPro" id="IPR002575">
    <property type="entry name" value="Aminoglycoside_PTrfase"/>
</dbReference>
<comment type="caution">
    <text evidence="2">The sequence shown here is derived from an EMBL/GenBank/DDBJ whole genome shotgun (WGS) entry which is preliminary data.</text>
</comment>
<dbReference type="PANTHER" id="PTHR21310">
    <property type="entry name" value="AMINOGLYCOSIDE PHOSPHOTRANSFERASE-RELATED-RELATED"/>
    <property type="match status" value="1"/>
</dbReference>
<protein>
    <submittedName>
        <fullName evidence="2">Phosphotransferase family protein</fullName>
    </submittedName>
</protein>
<dbReference type="RefSeq" id="WP_198915187.1">
    <property type="nucleotide sequence ID" value="NZ_JAEKPD010000002.1"/>
</dbReference>
<keyword evidence="3" id="KW-1185">Reference proteome</keyword>
<dbReference type="Gene3D" id="3.90.1200.10">
    <property type="match status" value="1"/>
</dbReference>
<feature type="domain" description="Aminoglycoside phosphotransferase" evidence="1">
    <location>
        <begin position="49"/>
        <end position="266"/>
    </location>
</feature>